<dbReference type="PROSITE" id="PS51471">
    <property type="entry name" value="FE2OG_OXY"/>
    <property type="match status" value="1"/>
</dbReference>
<keyword evidence="4" id="KW-0560">Oxidoreductase</keyword>
<dbReference type="InterPro" id="IPR044862">
    <property type="entry name" value="Pro_4_hyd_alph_FE2OG_OXY"/>
</dbReference>
<dbReference type="InterPro" id="IPR006620">
    <property type="entry name" value="Pro_4_hyd_alph"/>
</dbReference>
<dbReference type="Pfam" id="PF13640">
    <property type="entry name" value="2OG-FeII_Oxy_3"/>
    <property type="match status" value="1"/>
</dbReference>
<accession>A0ABD3N1A5</accession>
<proteinExistence type="predicted"/>
<feature type="non-terminal residue" evidence="8">
    <location>
        <position position="1"/>
    </location>
</feature>
<keyword evidence="3" id="KW-0223">Dioxygenase</keyword>
<feature type="domain" description="Fe2OG dioxygenase" evidence="7">
    <location>
        <begin position="155"/>
        <end position="286"/>
    </location>
</feature>
<dbReference type="AlphaFoldDB" id="A0ABD3N1A5"/>
<reference evidence="8 9" key="1">
    <citation type="submission" date="2024-10" db="EMBL/GenBank/DDBJ databases">
        <title>Updated reference genomes for cyclostephanoid diatoms.</title>
        <authorList>
            <person name="Roberts W.R."/>
            <person name="Alverson A.J."/>
        </authorList>
    </citation>
    <scope>NUCLEOTIDE SEQUENCE [LARGE SCALE GENOMIC DNA]</scope>
    <source>
        <strain evidence="8 9">AJA276-08</strain>
    </source>
</reference>
<evidence type="ECO:0000256" key="5">
    <source>
        <dbReference type="ARBA" id="ARBA00023004"/>
    </source>
</evidence>
<evidence type="ECO:0000256" key="2">
    <source>
        <dbReference type="ARBA" id="ARBA00022723"/>
    </source>
</evidence>
<comment type="cofactor">
    <cofactor evidence="1">
        <name>L-ascorbate</name>
        <dbReference type="ChEBI" id="CHEBI:38290"/>
    </cofactor>
</comment>
<keyword evidence="5" id="KW-0408">Iron</keyword>
<dbReference type="PANTHER" id="PTHR10869">
    <property type="entry name" value="PROLYL 4-HYDROXYLASE ALPHA SUBUNIT"/>
    <property type="match status" value="1"/>
</dbReference>
<comment type="caution">
    <text evidence="8">The sequence shown here is derived from an EMBL/GenBank/DDBJ whole genome shotgun (WGS) entry which is preliminary data.</text>
</comment>
<evidence type="ECO:0000259" key="7">
    <source>
        <dbReference type="PROSITE" id="PS51471"/>
    </source>
</evidence>
<organism evidence="8 9">
    <name type="scientific">Stephanodiscus triporus</name>
    <dbReference type="NCBI Taxonomy" id="2934178"/>
    <lineage>
        <taxon>Eukaryota</taxon>
        <taxon>Sar</taxon>
        <taxon>Stramenopiles</taxon>
        <taxon>Ochrophyta</taxon>
        <taxon>Bacillariophyta</taxon>
        <taxon>Coscinodiscophyceae</taxon>
        <taxon>Thalassiosirophycidae</taxon>
        <taxon>Stephanodiscales</taxon>
        <taxon>Stephanodiscaceae</taxon>
        <taxon>Stephanodiscus</taxon>
    </lineage>
</organism>
<dbReference type="GO" id="GO:0051213">
    <property type="term" value="F:dioxygenase activity"/>
    <property type="evidence" value="ECO:0007669"/>
    <property type="project" value="UniProtKB-KW"/>
</dbReference>
<evidence type="ECO:0000256" key="4">
    <source>
        <dbReference type="ARBA" id="ARBA00023002"/>
    </source>
</evidence>
<dbReference type="Proteomes" id="UP001530315">
    <property type="component" value="Unassembled WGS sequence"/>
</dbReference>
<gene>
    <name evidence="8" type="ORF">ACHAW5_003020</name>
</gene>
<sequence>VSHRKRNRKSINTTICGSADKAPIWGKARSKEDIVRFVSDVVFNDFHETYNDSQAKNEIYQWVEVISAEPPLLVIHGFLEHAYCDQIVDATLGRSSISSPATEGKHQLKRSTMGAEQEESGHRTSSTAWLHEDICPLPLRTFATRTAALSCLPPRNMENLQVVRYEPGEEFRMHTDHLDSFNDFDCGGRLCTLLVYLNDAELSVGVSKISVGEGTAFTGGQTMFPEFRATITPKKGSALFFFNTLERPGSTNYNTNMFLNVDRKLRHAGAPVLSGEKWIANRWIHPRNFGAGVRGLG</sequence>
<feature type="region of interest" description="Disordered" evidence="6">
    <location>
        <begin position="96"/>
        <end position="125"/>
    </location>
</feature>
<evidence type="ECO:0000313" key="8">
    <source>
        <dbReference type="EMBL" id="KAL3769752.1"/>
    </source>
</evidence>
<dbReference type="EMBL" id="JALLAZ020001646">
    <property type="protein sequence ID" value="KAL3769752.1"/>
    <property type="molecule type" value="Genomic_DNA"/>
</dbReference>
<evidence type="ECO:0000313" key="9">
    <source>
        <dbReference type="Proteomes" id="UP001530315"/>
    </source>
</evidence>
<dbReference type="InterPro" id="IPR045054">
    <property type="entry name" value="P4HA-like"/>
</dbReference>
<keyword evidence="9" id="KW-1185">Reference proteome</keyword>
<evidence type="ECO:0000256" key="1">
    <source>
        <dbReference type="ARBA" id="ARBA00001961"/>
    </source>
</evidence>
<dbReference type="GO" id="GO:0046872">
    <property type="term" value="F:metal ion binding"/>
    <property type="evidence" value="ECO:0007669"/>
    <property type="project" value="UniProtKB-KW"/>
</dbReference>
<evidence type="ECO:0000256" key="3">
    <source>
        <dbReference type="ARBA" id="ARBA00022964"/>
    </source>
</evidence>
<dbReference type="PANTHER" id="PTHR10869:SF229">
    <property type="entry name" value="PROLYL 4-HYDROXYLASE ALPHA SUBUNIT DOMAIN-CONTAINING PROTEIN"/>
    <property type="match status" value="1"/>
</dbReference>
<keyword evidence="2" id="KW-0479">Metal-binding</keyword>
<dbReference type="SMART" id="SM00702">
    <property type="entry name" value="P4Hc"/>
    <property type="match status" value="1"/>
</dbReference>
<dbReference type="InterPro" id="IPR005123">
    <property type="entry name" value="Oxoglu/Fe-dep_dioxygenase_dom"/>
</dbReference>
<protein>
    <recommendedName>
        <fullName evidence="7">Fe2OG dioxygenase domain-containing protein</fullName>
    </recommendedName>
</protein>
<dbReference type="Gene3D" id="2.60.120.620">
    <property type="entry name" value="q2cbj1_9rhob like domain"/>
    <property type="match status" value="1"/>
</dbReference>
<name>A0ABD3N1A5_9STRA</name>
<evidence type="ECO:0000256" key="6">
    <source>
        <dbReference type="SAM" id="MobiDB-lite"/>
    </source>
</evidence>